<evidence type="ECO:0000313" key="2">
    <source>
        <dbReference type="Proteomes" id="UP001458946"/>
    </source>
</evidence>
<comment type="caution">
    <text evidence="1">The sequence shown here is derived from an EMBL/GenBank/DDBJ whole genome shotgun (WGS) entry which is preliminary data.</text>
</comment>
<dbReference type="Proteomes" id="UP001458946">
    <property type="component" value="Unassembled WGS sequence"/>
</dbReference>
<reference evidence="1 2" key="1">
    <citation type="submission" date="2024-02" db="EMBL/GenBank/DDBJ databases">
        <title>Deinococcus xinjiangensis NBRC 107630.</title>
        <authorList>
            <person name="Ichikawa N."/>
            <person name="Katano-Makiyama Y."/>
            <person name="Hidaka K."/>
        </authorList>
    </citation>
    <scope>NUCLEOTIDE SEQUENCE [LARGE SCALE GENOMIC DNA]</scope>
    <source>
        <strain evidence="1 2">NBRC 107630</strain>
    </source>
</reference>
<evidence type="ECO:0000313" key="1">
    <source>
        <dbReference type="EMBL" id="GAA5504474.1"/>
    </source>
</evidence>
<protein>
    <recommendedName>
        <fullName evidence="3">ISKra4 family transposase</fullName>
    </recommendedName>
</protein>
<sequence length="262" mass="29407">MLARLLTYEDAACLAARLGVHISDSALQQVVAPVAQTTRHLVRQHLEHQAEQPLEHAPARKKRVMVIQTDGVIVLRRTTGKNVTDPKIPRETGEAIEVKTLTIFPQEAPTARLTVAEACSADELMPLLAGSLRAANLREQDEFIGVSDGAVWIEERFKCLGVTQHVLDVYHAAAYVDTLMEEMAWSVEQRQLERQAWLRGEWDGASWLDTFISAPVERKFSEDAQRALRYLRQRSHLMAYPTYKSRGWPIGSGQIEGVNLTA</sequence>
<organism evidence="1 2">
    <name type="scientific">Deinococcus xinjiangensis</name>
    <dbReference type="NCBI Taxonomy" id="457454"/>
    <lineage>
        <taxon>Bacteria</taxon>
        <taxon>Thermotogati</taxon>
        <taxon>Deinococcota</taxon>
        <taxon>Deinococci</taxon>
        <taxon>Deinococcales</taxon>
        <taxon>Deinococcaceae</taxon>
        <taxon>Deinococcus</taxon>
    </lineage>
</organism>
<dbReference type="EMBL" id="BAABRN010000133">
    <property type="protein sequence ID" value="GAA5504474.1"/>
    <property type="molecule type" value="Genomic_DNA"/>
</dbReference>
<name>A0ABP9VGW8_9DEIO</name>
<dbReference type="RefSeq" id="WP_353544428.1">
    <property type="nucleotide sequence ID" value="NZ_BAABRN010000133.1"/>
</dbReference>
<gene>
    <name evidence="1" type="ORF">Dxin01_04248</name>
</gene>
<accession>A0ABP9VGW8</accession>
<proteinExistence type="predicted"/>
<keyword evidence="2" id="KW-1185">Reference proteome</keyword>
<evidence type="ECO:0008006" key="3">
    <source>
        <dbReference type="Google" id="ProtNLM"/>
    </source>
</evidence>